<comment type="caution">
    <text evidence="4">The sequence shown here is derived from an EMBL/GenBank/DDBJ whole genome shotgun (WGS) entry which is preliminary data.</text>
</comment>
<reference evidence="4" key="1">
    <citation type="thesis" date="2020" institute="ProQuest LLC" country="789 East Eisenhower Parkway, Ann Arbor, MI, USA">
        <title>Comparative Genomics and Chromosome Evolution.</title>
        <authorList>
            <person name="Mudd A.B."/>
        </authorList>
    </citation>
    <scope>NUCLEOTIDE SEQUENCE</scope>
    <source>
        <strain evidence="4">237g6f4</strain>
        <tissue evidence="4">Blood</tissue>
    </source>
</reference>
<dbReference type="GO" id="GO:0043066">
    <property type="term" value="P:negative regulation of apoptotic process"/>
    <property type="evidence" value="ECO:0007669"/>
    <property type="project" value="InterPro"/>
</dbReference>
<dbReference type="InterPro" id="IPR052305">
    <property type="entry name" value="TransReg_TumorExp"/>
</dbReference>
<gene>
    <name evidence="4" type="ORF">GDO81_011244</name>
</gene>
<feature type="compositionally biased region" description="Basic and acidic residues" evidence="3">
    <location>
        <begin position="110"/>
        <end position="120"/>
    </location>
</feature>
<proteinExistence type="predicted"/>
<dbReference type="EMBL" id="WNYA01000005">
    <property type="protein sequence ID" value="KAG8570373.1"/>
    <property type="molecule type" value="Genomic_DNA"/>
</dbReference>
<dbReference type="PANTHER" id="PTHR23251">
    <property type="entry name" value="LYSINE-RICH CEACAM1 CO-ISOLATED PROTEIN LYRIC PROTEIN"/>
    <property type="match status" value="1"/>
</dbReference>
<feature type="compositionally biased region" description="Basic and acidic residues" evidence="3">
    <location>
        <begin position="449"/>
        <end position="461"/>
    </location>
</feature>
<dbReference type="GO" id="GO:0006357">
    <property type="term" value="P:regulation of transcription by RNA polymerase II"/>
    <property type="evidence" value="ECO:0007669"/>
    <property type="project" value="TreeGrafter"/>
</dbReference>
<protein>
    <recommendedName>
        <fullName evidence="6">Metadherin</fullName>
    </recommendedName>
</protein>
<feature type="compositionally biased region" description="Polar residues" evidence="3">
    <location>
        <begin position="334"/>
        <end position="345"/>
    </location>
</feature>
<feature type="compositionally biased region" description="Polar residues" evidence="3">
    <location>
        <begin position="210"/>
        <end position="219"/>
    </location>
</feature>
<dbReference type="AlphaFoldDB" id="A0AAV7BCT3"/>
<feature type="region of interest" description="Disordered" evidence="3">
    <location>
        <begin position="89"/>
        <end position="220"/>
    </location>
</feature>
<feature type="compositionally biased region" description="Polar residues" evidence="3">
    <location>
        <begin position="481"/>
        <end position="500"/>
    </location>
</feature>
<sequence>MRVLGGVGGSVWRTSAEGVSSTVDEMAACPLILHPCTGRLKSIQEKPPVSVLQSLLDLETCPQSCEMCNTIQCSPNGRPVEPAEEVVIPPVKKESPKSPKQPKPPQQPAEAEKKTEKAVTPKEPVQLKKNKKKPKVETKPTQPSPKEEKKESEEGNWETKISNKEKRQQRKRDKGADGDGDIASPFVEAFTVTSTQSTNVRKSKGPSEASALNGSSWNEKPSKVIASQLVEEKWVTSTNTAGKKKAEPVTWNQDTVDSNGKEWSGRWNERSIFPGIGSWPRVDSRLNTSEKRQTFSTIGLNNAVSVSDPVSQTSVDHQWEVPEPSVDDEWSGLNGLNSADASSDWNAPAEVWGNYGEEEPVPGQQREEPDQEVPKGSDDEKEKDEQDGQASAASKSKKKKKKKKKQGEESGSPTEEAESTKNAGDGRKVAPAPPTVTPVIPTAVAKSNVPKEKKQAPEKRTHTVLAEAPAKHNVSEKAPAQPQQPKEVNTSVTKQNNVAPPSQGKARATLLTRVVMRLQCIRVLYFTPIRTFGRF</sequence>
<keyword evidence="2" id="KW-0539">Nucleus</keyword>
<organism evidence="4 5">
    <name type="scientific">Engystomops pustulosus</name>
    <name type="common">Tungara frog</name>
    <name type="synonym">Physalaemus pustulosus</name>
    <dbReference type="NCBI Taxonomy" id="76066"/>
    <lineage>
        <taxon>Eukaryota</taxon>
        <taxon>Metazoa</taxon>
        <taxon>Chordata</taxon>
        <taxon>Craniata</taxon>
        <taxon>Vertebrata</taxon>
        <taxon>Euteleostomi</taxon>
        <taxon>Amphibia</taxon>
        <taxon>Batrachia</taxon>
        <taxon>Anura</taxon>
        <taxon>Neobatrachia</taxon>
        <taxon>Hyloidea</taxon>
        <taxon>Leptodactylidae</taxon>
        <taxon>Leiuperinae</taxon>
        <taxon>Engystomops</taxon>
    </lineage>
</organism>
<feature type="compositionally biased region" description="Basic and acidic residues" evidence="3">
    <location>
        <begin position="365"/>
        <end position="386"/>
    </location>
</feature>
<evidence type="ECO:0000256" key="2">
    <source>
        <dbReference type="ARBA" id="ARBA00023242"/>
    </source>
</evidence>
<evidence type="ECO:0000256" key="3">
    <source>
        <dbReference type="SAM" id="MobiDB-lite"/>
    </source>
</evidence>
<feature type="compositionally biased region" description="Polar residues" evidence="3">
    <location>
        <begin position="298"/>
        <end position="316"/>
    </location>
</feature>
<evidence type="ECO:0000256" key="1">
    <source>
        <dbReference type="ARBA" id="ARBA00004123"/>
    </source>
</evidence>
<comment type="subcellular location">
    <subcellularLocation>
        <location evidence="1">Nucleus</location>
    </subcellularLocation>
</comment>
<dbReference type="Pfam" id="PF15686">
    <property type="entry name" value="LYRIC"/>
    <property type="match status" value="2"/>
</dbReference>
<dbReference type="Proteomes" id="UP000824782">
    <property type="component" value="Unassembled WGS sequence"/>
</dbReference>
<evidence type="ECO:0008006" key="6">
    <source>
        <dbReference type="Google" id="ProtNLM"/>
    </source>
</evidence>
<dbReference type="GO" id="GO:0045766">
    <property type="term" value="P:positive regulation of angiogenesis"/>
    <property type="evidence" value="ECO:0007669"/>
    <property type="project" value="InterPro"/>
</dbReference>
<keyword evidence="5" id="KW-1185">Reference proteome</keyword>
<feature type="compositionally biased region" description="Polar residues" evidence="3">
    <location>
        <begin position="191"/>
        <end position="200"/>
    </location>
</feature>
<dbReference type="GO" id="GO:0003712">
    <property type="term" value="F:transcription coregulator activity"/>
    <property type="evidence" value="ECO:0007669"/>
    <property type="project" value="TreeGrafter"/>
</dbReference>
<dbReference type="GO" id="GO:0005634">
    <property type="term" value="C:nucleus"/>
    <property type="evidence" value="ECO:0007669"/>
    <property type="project" value="UniProtKB-SubCell"/>
</dbReference>
<accession>A0AAV7BCT3</accession>
<evidence type="ECO:0000313" key="5">
    <source>
        <dbReference type="Proteomes" id="UP000824782"/>
    </source>
</evidence>
<name>A0AAV7BCT3_ENGPU</name>
<feature type="compositionally biased region" description="Basic residues" evidence="3">
    <location>
        <begin position="395"/>
        <end position="405"/>
    </location>
</feature>
<dbReference type="InterPro" id="IPR031402">
    <property type="entry name" value="LYRIC"/>
</dbReference>
<feature type="region of interest" description="Disordered" evidence="3">
    <location>
        <begin position="237"/>
        <end position="266"/>
    </location>
</feature>
<dbReference type="PANTHER" id="PTHR23251:SF0">
    <property type="entry name" value="PROTEIN LYRIC"/>
    <property type="match status" value="1"/>
</dbReference>
<evidence type="ECO:0000313" key="4">
    <source>
        <dbReference type="EMBL" id="KAG8570373.1"/>
    </source>
</evidence>
<dbReference type="GO" id="GO:0043123">
    <property type="term" value="P:positive regulation of canonical NF-kappaB signal transduction"/>
    <property type="evidence" value="ECO:0007669"/>
    <property type="project" value="InterPro"/>
</dbReference>
<feature type="region of interest" description="Disordered" evidence="3">
    <location>
        <begin position="298"/>
        <end position="504"/>
    </location>
</feature>